<dbReference type="InterPro" id="IPR034733">
    <property type="entry name" value="AcCoA_carboxyl_beta"/>
</dbReference>
<evidence type="ECO:0000259" key="1">
    <source>
        <dbReference type="PROSITE" id="PS50980"/>
    </source>
</evidence>
<evidence type="ECO:0000313" key="4">
    <source>
        <dbReference type="Proteomes" id="UP000235994"/>
    </source>
</evidence>
<feature type="domain" description="CoA carboxyltransferase C-terminal" evidence="2">
    <location>
        <begin position="281"/>
        <end position="523"/>
    </location>
</feature>
<feature type="domain" description="CoA carboxyltransferase N-terminal" evidence="1">
    <location>
        <begin position="22"/>
        <end position="280"/>
    </location>
</feature>
<dbReference type="PROSITE" id="PS50980">
    <property type="entry name" value="COA_CT_NTER"/>
    <property type="match status" value="1"/>
</dbReference>
<dbReference type="RefSeq" id="WP_102773334.1">
    <property type="nucleotide sequence ID" value="NZ_POQS01000003.1"/>
</dbReference>
<proteinExistence type="predicted"/>
<reference evidence="3 4" key="1">
    <citation type="submission" date="2018-01" db="EMBL/GenBank/DDBJ databases">
        <title>The draft genome of an aniline degradation strain ANB-1.</title>
        <authorList>
            <person name="Zhang L."/>
            <person name="Jiang J."/>
        </authorList>
    </citation>
    <scope>NUCLEOTIDE SEQUENCE [LARGE SCALE GENOMIC DNA]</scope>
    <source>
        <strain evidence="3 4">ANB-1</strain>
    </source>
</reference>
<accession>A0A2N8KJC3</accession>
<keyword evidence="3" id="KW-0808">Transferase</keyword>
<dbReference type="GO" id="GO:0016740">
    <property type="term" value="F:transferase activity"/>
    <property type="evidence" value="ECO:0007669"/>
    <property type="project" value="UniProtKB-KW"/>
</dbReference>
<dbReference type="InterPro" id="IPR011762">
    <property type="entry name" value="COA_CT_N"/>
</dbReference>
<dbReference type="Proteomes" id="UP000235994">
    <property type="component" value="Unassembled WGS sequence"/>
</dbReference>
<sequence>MADLESRLDRQSPAYQRNREQMLALLSELAQLEQRAVERSAQAAPAFRKRGKLLPRERLAALLDAGRPFLELMKLAGYCGIENPDPATSVPGAAIIAGVGEVCGVRCMIVVNDSGISAGAMQAMTAQKVMRCQEIALANRLPFIQLVESAGGNLKKYRAERFVHGGGMFYNLAKLSAAGIPVISLVHGSSTAGGAYLPGLSDYVVMVRNQAHAFLAGPALLQAATGEVATEEELGGAAMHASVSGLADYVAENDREAILQVRDIVRAFGWAEKEQDRPEVPPRHDVQDLLGIMPADYRVPVEMREVIARLTDGSDFHEFKRDYGPATVCGYGVLHGTPIGLLTNNGPLDTAGSAKAAQFIQLCSQLGRPIVFLQNITGFVVGRAHEEAGMIKHGAKLIQALSNAGVPRLTVLCGASFGAGNYGMCGRAFKPDFLFSWPNARTAVMGGEQAAMTMRRVAENSARRAGAEPDLAALEAESREIVQTFDLQSSAVHTSSLLLDDGVIDPRATRDVLGVALAACTRSAKRDVHSIQFGVARF</sequence>
<dbReference type="Gene3D" id="3.90.226.10">
    <property type="entry name" value="2-enoyl-CoA Hydratase, Chain A, domain 1"/>
    <property type="match status" value="2"/>
</dbReference>
<comment type="caution">
    <text evidence="3">The sequence shown here is derived from an EMBL/GenBank/DDBJ whole genome shotgun (WGS) entry which is preliminary data.</text>
</comment>
<dbReference type="InterPro" id="IPR029045">
    <property type="entry name" value="ClpP/crotonase-like_dom_sf"/>
</dbReference>
<evidence type="ECO:0000313" key="3">
    <source>
        <dbReference type="EMBL" id="PND33553.1"/>
    </source>
</evidence>
<dbReference type="PROSITE" id="PS50989">
    <property type="entry name" value="COA_CT_CTER"/>
    <property type="match status" value="1"/>
</dbReference>
<dbReference type="InterPro" id="IPR011763">
    <property type="entry name" value="COA_CT_C"/>
</dbReference>
<dbReference type="SUPFAM" id="SSF52096">
    <property type="entry name" value="ClpP/crotonase"/>
    <property type="match status" value="2"/>
</dbReference>
<keyword evidence="4" id="KW-1185">Reference proteome</keyword>
<name>A0A2N8KJC3_9BURK</name>
<dbReference type="AlphaFoldDB" id="A0A2N8KJC3"/>
<gene>
    <name evidence="3" type="ORF">C1I89_13855</name>
</gene>
<protein>
    <submittedName>
        <fullName evidence="3">Acetyl-CoA carboxylase carboxyltransferase subunit</fullName>
    </submittedName>
</protein>
<dbReference type="GO" id="GO:0016874">
    <property type="term" value="F:ligase activity"/>
    <property type="evidence" value="ECO:0007669"/>
    <property type="project" value="InterPro"/>
</dbReference>
<organism evidence="3 4">
    <name type="scientific">Achromobacter pulmonis</name>
    <dbReference type="NCBI Taxonomy" id="1389932"/>
    <lineage>
        <taxon>Bacteria</taxon>
        <taxon>Pseudomonadati</taxon>
        <taxon>Pseudomonadota</taxon>
        <taxon>Betaproteobacteria</taxon>
        <taxon>Burkholderiales</taxon>
        <taxon>Alcaligenaceae</taxon>
        <taxon>Achromobacter</taxon>
    </lineage>
</organism>
<dbReference type="FunFam" id="3.90.226.10:FF:000021">
    <property type="entry name" value="Acetyl-CoA carboxylase carboxyltransferase subunit"/>
    <property type="match status" value="1"/>
</dbReference>
<dbReference type="PANTHER" id="PTHR22855:SF46">
    <property type="entry name" value="METHYLCROTONOYL-COA CARBOXYLASE"/>
    <property type="match status" value="1"/>
</dbReference>
<dbReference type="PANTHER" id="PTHR22855">
    <property type="entry name" value="ACETYL, PROPIONYL, PYRUVATE, AND GLUTACONYL CARBOXYLASE-RELATED"/>
    <property type="match status" value="1"/>
</dbReference>
<dbReference type="FunFam" id="3.90.226.10:FF:000046">
    <property type="entry name" value="Geranyl-CoA carboxylase beta subunit"/>
    <property type="match status" value="1"/>
</dbReference>
<evidence type="ECO:0000259" key="2">
    <source>
        <dbReference type="PROSITE" id="PS50989"/>
    </source>
</evidence>
<dbReference type="InterPro" id="IPR045190">
    <property type="entry name" value="MCCB/AccD1-like"/>
</dbReference>
<dbReference type="EMBL" id="POQS01000003">
    <property type="protein sequence ID" value="PND33553.1"/>
    <property type="molecule type" value="Genomic_DNA"/>
</dbReference>
<dbReference type="Pfam" id="PF01039">
    <property type="entry name" value="Carboxyl_trans"/>
    <property type="match status" value="1"/>
</dbReference>